<proteinExistence type="predicted"/>
<gene>
    <name evidence="1" type="ORF">HHK36_004790</name>
</gene>
<evidence type="ECO:0000313" key="2">
    <source>
        <dbReference type="Proteomes" id="UP000655225"/>
    </source>
</evidence>
<dbReference type="EMBL" id="JABCRI010000003">
    <property type="protein sequence ID" value="KAF8408725.1"/>
    <property type="molecule type" value="Genomic_DNA"/>
</dbReference>
<dbReference type="Proteomes" id="UP000655225">
    <property type="component" value="Unassembled WGS sequence"/>
</dbReference>
<comment type="caution">
    <text evidence="1">The sequence shown here is derived from an EMBL/GenBank/DDBJ whole genome shotgun (WGS) entry which is preliminary data.</text>
</comment>
<sequence>MPPKFKCLELSEYNGKGCPLAHLKLYIRSLSNFIDNEPLLLQLFQRSLTEKALDWYSTIDHTKLKVWRDLAKVLLDHFQFNTIDVANCMDVPKDVQEEH</sequence>
<protein>
    <recommendedName>
        <fullName evidence="3">Retrotransposon gag domain-containing protein</fullName>
    </recommendedName>
</protein>
<organism evidence="1 2">
    <name type="scientific">Tetracentron sinense</name>
    <name type="common">Spur-leaf</name>
    <dbReference type="NCBI Taxonomy" id="13715"/>
    <lineage>
        <taxon>Eukaryota</taxon>
        <taxon>Viridiplantae</taxon>
        <taxon>Streptophyta</taxon>
        <taxon>Embryophyta</taxon>
        <taxon>Tracheophyta</taxon>
        <taxon>Spermatophyta</taxon>
        <taxon>Magnoliopsida</taxon>
        <taxon>Trochodendrales</taxon>
        <taxon>Trochodendraceae</taxon>
        <taxon>Tetracentron</taxon>
    </lineage>
</organism>
<reference evidence="1 2" key="1">
    <citation type="submission" date="2020-04" db="EMBL/GenBank/DDBJ databases">
        <title>Plant Genome Project.</title>
        <authorList>
            <person name="Zhang R.-G."/>
        </authorList>
    </citation>
    <scope>NUCLEOTIDE SEQUENCE [LARGE SCALE GENOMIC DNA]</scope>
    <source>
        <strain evidence="1">YNK0</strain>
        <tissue evidence="1">Leaf</tissue>
    </source>
</reference>
<evidence type="ECO:0000313" key="1">
    <source>
        <dbReference type="EMBL" id="KAF8408725.1"/>
    </source>
</evidence>
<dbReference type="OMA" id="IDVANCM"/>
<dbReference type="AlphaFoldDB" id="A0A834ZJR2"/>
<evidence type="ECO:0008006" key="3">
    <source>
        <dbReference type="Google" id="ProtNLM"/>
    </source>
</evidence>
<dbReference type="OrthoDB" id="1750196at2759"/>
<name>A0A834ZJR2_TETSI</name>
<keyword evidence="2" id="KW-1185">Reference proteome</keyword>
<accession>A0A834ZJR2</accession>